<feature type="transmembrane region" description="Helical" evidence="5">
    <location>
        <begin position="117"/>
        <end position="141"/>
    </location>
</feature>
<evidence type="ECO:0000256" key="2">
    <source>
        <dbReference type="ARBA" id="ARBA00022692"/>
    </source>
</evidence>
<feature type="transmembrane region" description="Helical" evidence="5">
    <location>
        <begin position="299"/>
        <end position="315"/>
    </location>
</feature>
<dbReference type="InterPro" id="IPR001898">
    <property type="entry name" value="SLC13A/DASS"/>
</dbReference>
<dbReference type="InterPro" id="IPR051679">
    <property type="entry name" value="DASS-Related_Transporters"/>
</dbReference>
<protein>
    <submittedName>
        <fullName evidence="6">Anion transporter</fullName>
    </submittedName>
</protein>
<dbReference type="AlphaFoldDB" id="A0A1G4XXV6"/>
<evidence type="ECO:0000256" key="3">
    <source>
        <dbReference type="ARBA" id="ARBA00022989"/>
    </source>
</evidence>
<evidence type="ECO:0000313" key="7">
    <source>
        <dbReference type="Proteomes" id="UP000198981"/>
    </source>
</evidence>
<dbReference type="GO" id="GO:0005886">
    <property type="term" value="C:plasma membrane"/>
    <property type="evidence" value="ECO:0007669"/>
    <property type="project" value="TreeGrafter"/>
</dbReference>
<feature type="transmembrane region" description="Helical" evidence="5">
    <location>
        <begin position="474"/>
        <end position="497"/>
    </location>
</feature>
<keyword evidence="7" id="KW-1185">Reference proteome</keyword>
<keyword evidence="2 5" id="KW-0812">Transmembrane</keyword>
<dbReference type="RefSeq" id="WP_207798364.1">
    <property type="nucleotide sequence ID" value="NZ_FMUH01000002.1"/>
</dbReference>
<feature type="transmembrane region" description="Helical" evidence="5">
    <location>
        <begin position="89"/>
        <end position="111"/>
    </location>
</feature>
<feature type="transmembrane region" description="Helical" evidence="5">
    <location>
        <begin position="200"/>
        <end position="219"/>
    </location>
</feature>
<feature type="transmembrane region" description="Helical" evidence="5">
    <location>
        <begin position="348"/>
        <end position="367"/>
    </location>
</feature>
<feature type="transmembrane region" description="Helical" evidence="5">
    <location>
        <begin position="239"/>
        <end position="262"/>
    </location>
</feature>
<dbReference type="Proteomes" id="UP000198981">
    <property type="component" value="Unassembled WGS sequence"/>
</dbReference>
<evidence type="ECO:0000256" key="4">
    <source>
        <dbReference type="ARBA" id="ARBA00023136"/>
    </source>
</evidence>
<evidence type="ECO:0000256" key="1">
    <source>
        <dbReference type="ARBA" id="ARBA00004141"/>
    </source>
</evidence>
<reference evidence="7" key="1">
    <citation type="submission" date="2016-10" db="EMBL/GenBank/DDBJ databases">
        <authorList>
            <person name="Varghese N."/>
            <person name="Submissions S."/>
        </authorList>
    </citation>
    <scope>NUCLEOTIDE SEQUENCE [LARGE SCALE GENOMIC DNA]</scope>
    <source>
        <strain evidence="7">DSM 45722</strain>
    </source>
</reference>
<feature type="transmembrane region" description="Helical" evidence="5">
    <location>
        <begin position="387"/>
        <end position="405"/>
    </location>
</feature>
<gene>
    <name evidence="6" type="ORF">SAMN03159343_1586</name>
</gene>
<feature type="transmembrane region" description="Helical" evidence="5">
    <location>
        <begin position="32"/>
        <end position="59"/>
    </location>
</feature>
<feature type="transmembrane region" description="Helical" evidence="5">
    <location>
        <begin position="65"/>
        <end position="82"/>
    </location>
</feature>
<evidence type="ECO:0000256" key="5">
    <source>
        <dbReference type="SAM" id="Phobius"/>
    </source>
</evidence>
<name>A0A1G4XXV6_9ACTN</name>
<proteinExistence type="predicted"/>
<feature type="transmembrane region" description="Helical" evidence="5">
    <location>
        <begin position="321"/>
        <end position="341"/>
    </location>
</feature>
<dbReference type="GO" id="GO:0022857">
    <property type="term" value="F:transmembrane transporter activity"/>
    <property type="evidence" value="ECO:0007669"/>
    <property type="project" value="InterPro"/>
</dbReference>
<dbReference type="STRING" id="1960309.SAMN03159343_1586"/>
<dbReference type="PANTHER" id="PTHR43652">
    <property type="entry name" value="BASIC AMINO ACID ANTIPORTER YFCC-RELATED"/>
    <property type="match status" value="1"/>
</dbReference>
<feature type="transmembrane region" description="Helical" evidence="5">
    <location>
        <begin position="153"/>
        <end position="169"/>
    </location>
</feature>
<dbReference type="Pfam" id="PF00939">
    <property type="entry name" value="Na_sulph_symp"/>
    <property type="match status" value="1"/>
</dbReference>
<feature type="transmembrane region" description="Helical" evidence="5">
    <location>
        <begin position="175"/>
        <end position="191"/>
    </location>
</feature>
<accession>A0A1G4XXV6</accession>
<evidence type="ECO:0000313" key="6">
    <source>
        <dbReference type="EMBL" id="SCX45418.1"/>
    </source>
</evidence>
<keyword evidence="3 5" id="KW-1133">Transmembrane helix</keyword>
<comment type="subcellular location">
    <subcellularLocation>
        <location evidence="1">Membrane</location>
        <topology evidence="1">Multi-pass membrane protein</topology>
    </subcellularLocation>
</comment>
<dbReference type="PANTHER" id="PTHR43652:SF2">
    <property type="entry name" value="BASIC AMINO ACID ANTIPORTER YFCC-RELATED"/>
    <property type="match status" value="1"/>
</dbReference>
<organism evidence="6 7">
    <name type="scientific">Klenkia marina</name>
    <dbReference type="NCBI Taxonomy" id="1960309"/>
    <lineage>
        <taxon>Bacteria</taxon>
        <taxon>Bacillati</taxon>
        <taxon>Actinomycetota</taxon>
        <taxon>Actinomycetes</taxon>
        <taxon>Geodermatophilales</taxon>
        <taxon>Geodermatophilaceae</taxon>
        <taxon>Klenkia</taxon>
    </lineage>
</organism>
<dbReference type="EMBL" id="FMUH01000002">
    <property type="protein sequence ID" value="SCX45418.1"/>
    <property type="molecule type" value="Genomic_DNA"/>
</dbReference>
<sequence>MLTSTTPDRVTHLVAPRPGRAGRLRHALATRIGCTGAAGLVGLAVLAAALLATALAGLLGGLPPTAAWTLAVFALATWAWVATDLDDTAVALAAALLLAVTGALDTDVLFGGLGDEVVWLLVAAFVLGVAVAGSGLADRAAGHLLARARSPRGLFQLTTLALVGTTFAVPSTSGRAALALPVFLVLARVLADRPQLVRGLALLVPTVVLLSAVGSLLGAGAHLVTSAVLEEATGDGVSFLRWLVLGLPLALVSSHTAAELVLRQTADRAERRRPLVVDGAALAAGTGTPRRLRPAERRVLGLLVVVVVLWCSEGLHGVDPAVVALGAALVATAPGVTGTSLGRALAQVPWSLLLFLAATLALGTALLESGAAQALAALAVGPLTGSPVAFLVAVVVVSTAAHLVIASRSARSAVLVPLVVALSPAAGVDPVAAALASTAAAGFCHTLPASAKPVAIFARVEGVPTYDARDLRRLALPLGPMTAALVLLFVLVGWPVLGLPYLPS</sequence>
<keyword evidence="4 5" id="KW-0472">Membrane</keyword>